<keyword evidence="2" id="KW-1185">Reference proteome</keyword>
<dbReference type="Proteomes" id="UP001328107">
    <property type="component" value="Unassembled WGS sequence"/>
</dbReference>
<accession>A0AAN4ZPY2</accession>
<proteinExistence type="predicted"/>
<sequence length="93" mass="9995">TLKTSASLTVVVRSRSEPCFPPGGGPDRELDMREETEGAQRIPEGSELKNVSGAYHSGAFTGRSAFGAPGFFSQSYRSYGWTAYLVITAFIAL</sequence>
<evidence type="ECO:0000313" key="2">
    <source>
        <dbReference type="Proteomes" id="UP001328107"/>
    </source>
</evidence>
<gene>
    <name evidence="1" type="ORF">PMAYCL1PPCAC_12778</name>
</gene>
<organism evidence="1 2">
    <name type="scientific">Pristionchus mayeri</name>
    <dbReference type="NCBI Taxonomy" id="1317129"/>
    <lineage>
        <taxon>Eukaryota</taxon>
        <taxon>Metazoa</taxon>
        <taxon>Ecdysozoa</taxon>
        <taxon>Nematoda</taxon>
        <taxon>Chromadorea</taxon>
        <taxon>Rhabditida</taxon>
        <taxon>Rhabditina</taxon>
        <taxon>Diplogasteromorpha</taxon>
        <taxon>Diplogasteroidea</taxon>
        <taxon>Neodiplogasteridae</taxon>
        <taxon>Pristionchus</taxon>
    </lineage>
</organism>
<dbReference type="EMBL" id="BTRK01000003">
    <property type="protein sequence ID" value="GMR42583.1"/>
    <property type="molecule type" value="Genomic_DNA"/>
</dbReference>
<name>A0AAN4ZPY2_9BILA</name>
<comment type="caution">
    <text evidence="1">The sequence shown here is derived from an EMBL/GenBank/DDBJ whole genome shotgun (WGS) entry which is preliminary data.</text>
</comment>
<evidence type="ECO:0000313" key="1">
    <source>
        <dbReference type="EMBL" id="GMR42583.1"/>
    </source>
</evidence>
<reference evidence="2" key="1">
    <citation type="submission" date="2022-10" db="EMBL/GenBank/DDBJ databases">
        <title>Genome assembly of Pristionchus species.</title>
        <authorList>
            <person name="Yoshida K."/>
            <person name="Sommer R.J."/>
        </authorList>
    </citation>
    <scope>NUCLEOTIDE SEQUENCE [LARGE SCALE GENOMIC DNA]</scope>
    <source>
        <strain evidence="2">RS5460</strain>
    </source>
</reference>
<protein>
    <submittedName>
        <fullName evidence="1">Uncharacterized protein</fullName>
    </submittedName>
</protein>
<feature type="non-terminal residue" evidence="1">
    <location>
        <position position="1"/>
    </location>
</feature>
<dbReference type="AlphaFoldDB" id="A0AAN4ZPY2"/>